<dbReference type="EMBL" id="LNQE01000931">
    <property type="protein sequence ID" value="KUG22942.1"/>
    <property type="molecule type" value="Genomic_DNA"/>
</dbReference>
<evidence type="ECO:0000313" key="1">
    <source>
        <dbReference type="EMBL" id="KUG22942.1"/>
    </source>
</evidence>
<reference evidence="1" key="1">
    <citation type="journal article" date="2015" name="Proc. Natl. Acad. Sci. U.S.A.">
        <title>Networks of energetic and metabolic interactions define dynamics in microbial communities.</title>
        <authorList>
            <person name="Embree M."/>
            <person name="Liu J.K."/>
            <person name="Al-Bassam M.M."/>
            <person name="Zengler K."/>
        </authorList>
    </citation>
    <scope>NUCLEOTIDE SEQUENCE</scope>
</reference>
<protein>
    <submittedName>
        <fullName evidence="1">Uncharacterized protein</fullName>
    </submittedName>
</protein>
<name>A0A0W8FQN6_9ZZZZ</name>
<organism evidence="1">
    <name type="scientific">hydrocarbon metagenome</name>
    <dbReference type="NCBI Taxonomy" id="938273"/>
    <lineage>
        <taxon>unclassified sequences</taxon>
        <taxon>metagenomes</taxon>
        <taxon>ecological metagenomes</taxon>
    </lineage>
</organism>
<proteinExistence type="predicted"/>
<gene>
    <name evidence="1" type="ORF">ASZ90_007285</name>
</gene>
<sequence length="81" mass="9438">MSTQNAMRRVKLTNLEHIAKRLRLEIESLAQIISLNLDCSLTRPEDLLVDTMDSQWDELKSKWADLTVALSEIKRLEEELK</sequence>
<comment type="caution">
    <text evidence="1">The sequence shown here is derived from an EMBL/GenBank/DDBJ whole genome shotgun (WGS) entry which is preliminary data.</text>
</comment>
<dbReference type="AlphaFoldDB" id="A0A0W8FQN6"/>
<accession>A0A0W8FQN6</accession>